<dbReference type="Pfam" id="PF00520">
    <property type="entry name" value="Ion_trans"/>
    <property type="match status" value="1"/>
</dbReference>
<keyword evidence="3 7" id="KW-1133">Transmembrane helix</keyword>
<dbReference type="InterPro" id="IPR027359">
    <property type="entry name" value="Volt_channel_dom_sf"/>
</dbReference>
<feature type="transmembrane region" description="Helical" evidence="7">
    <location>
        <begin position="208"/>
        <end position="234"/>
    </location>
</feature>
<feature type="compositionally biased region" description="Low complexity" evidence="6">
    <location>
        <begin position="303"/>
        <end position="317"/>
    </location>
</feature>
<dbReference type="InterPro" id="IPR043203">
    <property type="entry name" value="VGCC_Ca_Na"/>
</dbReference>
<dbReference type="PANTHER" id="PTHR10037:SF62">
    <property type="entry name" value="SODIUM CHANNEL PROTEIN 60E"/>
    <property type="match status" value="1"/>
</dbReference>
<dbReference type="PANTHER" id="PTHR10037">
    <property type="entry name" value="VOLTAGE-GATED CATION CHANNEL CALCIUM AND SODIUM"/>
    <property type="match status" value="1"/>
</dbReference>
<feature type="domain" description="Ion transport" evidence="8">
    <location>
        <begin position="22"/>
        <end position="241"/>
    </location>
</feature>
<accession>A0ABW8ERS0</accession>
<dbReference type="InterPro" id="IPR005821">
    <property type="entry name" value="Ion_trans_dom"/>
</dbReference>
<name>A0ABW8ERS0_STRT5</name>
<keyword evidence="10" id="KW-1185">Reference proteome</keyword>
<feature type="region of interest" description="Disordered" evidence="6">
    <location>
        <begin position="286"/>
        <end position="317"/>
    </location>
</feature>
<dbReference type="Proteomes" id="UP001617351">
    <property type="component" value="Unassembled WGS sequence"/>
</dbReference>
<evidence type="ECO:0000256" key="4">
    <source>
        <dbReference type="ARBA" id="ARBA00023136"/>
    </source>
</evidence>
<dbReference type="Gene3D" id="1.10.287.70">
    <property type="match status" value="1"/>
</dbReference>
<evidence type="ECO:0000256" key="3">
    <source>
        <dbReference type="ARBA" id="ARBA00022989"/>
    </source>
</evidence>
<gene>
    <name evidence="9" type="ORF">ACIO7M_30060</name>
</gene>
<evidence type="ECO:0000256" key="1">
    <source>
        <dbReference type="ARBA" id="ARBA00004141"/>
    </source>
</evidence>
<keyword evidence="2 7" id="KW-0812">Transmembrane</keyword>
<sequence>MASSAPARLRLAARCRTAVDSRAFGIGVLALILCNAVLLGAETYSGFAAAHRPMLSGAENAFLALFALELAVRAAACADRPKSFLRDPWNLFDLAVLLAACLPFVRENTSLLRLLRLTRVLRTARFLPQLRVLFLAVARAVPGTLSFLCMGALIVYVYAMVGWLCFSATDPVRFGSVGRAGLTLFLLTTMDGFGDAVRSGLELSRLTLVYYASYVLLASFVLVNVLIGVVLGSLEEAREEERQARLDLRQRSRPEVDPAAQAAELRARLAEARRALDALEGALPGAAAPPAVRPGPPSPAGAPAPAELTAAAGRPTA</sequence>
<dbReference type="SUPFAM" id="SSF81324">
    <property type="entry name" value="Voltage-gated potassium channels"/>
    <property type="match status" value="1"/>
</dbReference>
<evidence type="ECO:0000313" key="9">
    <source>
        <dbReference type="EMBL" id="MFJ2825328.1"/>
    </source>
</evidence>
<evidence type="ECO:0000256" key="2">
    <source>
        <dbReference type="ARBA" id="ARBA00022692"/>
    </source>
</evidence>
<reference evidence="9 10" key="1">
    <citation type="submission" date="2024-10" db="EMBL/GenBank/DDBJ databases">
        <title>The Natural Products Discovery Center: Release of the First 8490 Sequenced Strains for Exploring Actinobacteria Biosynthetic Diversity.</title>
        <authorList>
            <person name="Kalkreuter E."/>
            <person name="Kautsar S.A."/>
            <person name="Yang D."/>
            <person name="Bader C.D."/>
            <person name="Teijaro C.N."/>
            <person name="Fluegel L."/>
            <person name="Davis C.M."/>
            <person name="Simpson J.R."/>
            <person name="Lauterbach L."/>
            <person name="Steele A.D."/>
            <person name="Gui C."/>
            <person name="Meng S."/>
            <person name="Li G."/>
            <person name="Viehrig K."/>
            <person name="Ye F."/>
            <person name="Su P."/>
            <person name="Kiefer A.F."/>
            <person name="Nichols A."/>
            <person name="Cepeda A.J."/>
            <person name="Yan W."/>
            <person name="Fan B."/>
            <person name="Jiang Y."/>
            <person name="Adhikari A."/>
            <person name="Zheng C.-J."/>
            <person name="Schuster L."/>
            <person name="Cowan T.M."/>
            <person name="Smanski M.J."/>
            <person name="Chevrette M.G."/>
            <person name="De Carvalho L.P.S."/>
            <person name="Shen B."/>
        </authorList>
    </citation>
    <scope>NUCLEOTIDE SEQUENCE [LARGE SCALE GENOMIC DNA]</scope>
    <source>
        <strain evidence="9 10">NPDC087220</strain>
    </source>
</reference>
<protein>
    <submittedName>
        <fullName evidence="9">Ion transporter</fullName>
    </submittedName>
</protein>
<dbReference type="EMBL" id="JBIUYY010000017">
    <property type="protein sequence ID" value="MFJ2825328.1"/>
    <property type="molecule type" value="Genomic_DNA"/>
</dbReference>
<feature type="compositionally biased region" description="Pro residues" evidence="6">
    <location>
        <begin position="291"/>
        <end position="302"/>
    </location>
</feature>
<dbReference type="Gene3D" id="1.20.120.350">
    <property type="entry name" value="Voltage-gated potassium channels. Chain C"/>
    <property type="match status" value="1"/>
</dbReference>
<keyword evidence="5" id="KW-0175">Coiled coil</keyword>
<evidence type="ECO:0000259" key="8">
    <source>
        <dbReference type="Pfam" id="PF00520"/>
    </source>
</evidence>
<keyword evidence="4 7" id="KW-0472">Membrane</keyword>
<feature type="transmembrane region" description="Helical" evidence="7">
    <location>
        <begin position="21"/>
        <end position="41"/>
    </location>
</feature>
<comment type="caution">
    <text evidence="9">The sequence shown here is derived from an EMBL/GenBank/DDBJ whole genome shotgun (WGS) entry which is preliminary data.</text>
</comment>
<dbReference type="RefSeq" id="WP_402386781.1">
    <property type="nucleotide sequence ID" value="NZ_JBIUYY010000017.1"/>
</dbReference>
<comment type="subcellular location">
    <subcellularLocation>
        <location evidence="1">Membrane</location>
        <topology evidence="1">Multi-pass membrane protein</topology>
    </subcellularLocation>
</comment>
<evidence type="ECO:0000256" key="5">
    <source>
        <dbReference type="SAM" id="Coils"/>
    </source>
</evidence>
<feature type="transmembrane region" description="Helical" evidence="7">
    <location>
        <begin position="171"/>
        <end position="188"/>
    </location>
</feature>
<feature type="coiled-coil region" evidence="5">
    <location>
        <begin position="231"/>
        <end position="282"/>
    </location>
</feature>
<evidence type="ECO:0000313" key="10">
    <source>
        <dbReference type="Proteomes" id="UP001617351"/>
    </source>
</evidence>
<evidence type="ECO:0000256" key="7">
    <source>
        <dbReference type="SAM" id="Phobius"/>
    </source>
</evidence>
<organism evidence="9 10">
    <name type="scientific">Streptomyces toxytricini</name>
    <name type="common">Actinomyces toxytricini</name>
    <dbReference type="NCBI Taxonomy" id="67369"/>
    <lineage>
        <taxon>Bacteria</taxon>
        <taxon>Bacillati</taxon>
        <taxon>Actinomycetota</taxon>
        <taxon>Actinomycetes</taxon>
        <taxon>Kitasatosporales</taxon>
        <taxon>Streptomycetaceae</taxon>
        <taxon>Streptomyces</taxon>
    </lineage>
</organism>
<feature type="transmembrane region" description="Helical" evidence="7">
    <location>
        <begin position="132"/>
        <end position="159"/>
    </location>
</feature>
<proteinExistence type="predicted"/>
<evidence type="ECO:0000256" key="6">
    <source>
        <dbReference type="SAM" id="MobiDB-lite"/>
    </source>
</evidence>